<dbReference type="Pfam" id="PF01546">
    <property type="entry name" value="Peptidase_M20"/>
    <property type="match status" value="1"/>
</dbReference>
<dbReference type="SUPFAM" id="SSF53187">
    <property type="entry name" value="Zn-dependent exopeptidases"/>
    <property type="match status" value="1"/>
</dbReference>
<dbReference type="GO" id="GO:0008233">
    <property type="term" value="F:peptidase activity"/>
    <property type="evidence" value="ECO:0007669"/>
    <property type="project" value="UniProtKB-KW"/>
</dbReference>
<keyword evidence="2" id="KW-0479">Metal-binding</keyword>
<dbReference type="InterPro" id="IPR051458">
    <property type="entry name" value="Cyt/Met_Dipeptidase"/>
</dbReference>
<dbReference type="Pfam" id="PF07687">
    <property type="entry name" value="M20_dimer"/>
    <property type="match status" value="1"/>
</dbReference>
<evidence type="ECO:0000256" key="2">
    <source>
        <dbReference type="ARBA" id="ARBA00022723"/>
    </source>
</evidence>
<keyword evidence="3 5" id="KW-0378">Hydrolase</keyword>
<reference evidence="5 6" key="1">
    <citation type="submission" date="2019-12" db="EMBL/GenBank/DDBJ databases">
        <title>Auraticoccus cholistani sp. nov., an actinomycete isolated from soil of Cholistan desert.</title>
        <authorList>
            <person name="Cheema M.T."/>
        </authorList>
    </citation>
    <scope>NUCLEOTIDE SEQUENCE [LARGE SCALE GENOMIC DNA]</scope>
    <source>
        <strain evidence="5 6">F435</strain>
    </source>
</reference>
<dbReference type="PANTHER" id="PTHR43270:SF12">
    <property type="entry name" value="SUCCINYL-DIAMINOPIMELATE DESUCCINYLASE"/>
    <property type="match status" value="1"/>
</dbReference>
<evidence type="ECO:0000313" key="5">
    <source>
        <dbReference type="EMBL" id="MVA75389.1"/>
    </source>
</evidence>
<dbReference type="NCBIfam" id="NF005914">
    <property type="entry name" value="PRK07907.1"/>
    <property type="match status" value="1"/>
</dbReference>
<protein>
    <submittedName>
        <fullName evidence="5">M20/M25/M40 family metallo-hydrolase</fullName>
    </submittedName>
</protein>
<evidence type="ECO:0000256" key="1">
    <source>
        <dbReference type="ARBA" id="ARBA00022670"/>
    </source>
</evidence>
<proteinExistence type="predicted"/>
<evidence type="ECO:0000313" key="6">
    <source>
        <dbReference type="Proteomes" id="UP000435304"/>
    </source>
</evidence>
<evidence type="ECO:0000256" key="3">
    <source>
        <dbReference type="ARBA" id="ARBA00022801"/>
    </source>
</evidence>
<dbReference type="InterPro" id="IPR002933">
    <property type="entry name" value="Peptidase_M20"/>
</dbReference>
<dbReference type="GO" id="GO:0046872">
    <property type="term" value="F:metal ion binding"/>
    <property type="evidence" value="ECO:0007669"/>
    <property type="project" value="UniProtKB-KW"/>
</dbReference>
<accession>A0A6A9V0D2</accession>
<keyword evidence="6" id="KW-1185">Reference proteome</keyword>
<dbReference type="Gene3D" id="3.40.630.10">
    <property type="entry name" value="Zn peptidases"/>
    <property type="match status" value="1"/>
</dbReference>
<keyword evidence="1" id="KW-0645">Protease</keyword>
<sequence>MPRVRADLAELVAIPSVSADPARAADVRRSAEKVAELARELGAAEVSVVTEEGGQPAVLAHWPAPEGQPTVCLYAHHDVQPTGPLGQWTSEPFAATERGSRLFGRGAADDKGGLSVHLAALRAFDGRPPVGVTLFVEGEEEIGSPTLAATLDAHGEAIASDVFVIADSANWDVGEPAFTTTLRGLADCVVEVSTLDHALHSGQYGGVVPDALTTLCRLLATLHDENGSVAVAGLVGSDGPELDYPEERLRAETGLLDGVEWIGTGSVVSRLWTQPAITVIALDATPVAEASNTLIPTARAKISLRVPPAMDADQALDHLVAHLVERAPWGAQVSVERGSTGQPSTIPVTGPHADVARRAFAEAWGREPVEIGQGGSIPMVAEFVNRFPDATVLVTAVVDPDSRMHGIDESVHLPDLEKACLAEVLLLAGLAR</sequence>
<comment type="caution">
    <text evidence="5">The sequence shown here is derived from an EMBL/GenBank/DDBJ whole genome shotgun (WGS) entry which is preliminary data.</text>
</comment>
<dbReference type="InterPro" id="IPR011650">
    <property type="entry name" value="Peptidase_M20_dimer"/>
</dbReference>
<gene>
    <name evidence="5" type="ORF">GC722_04995</name>
</gene>
<dbReference type="AlphaFoldDB" id="A0A6A9V0D2"/>
<feature type="domain" description="Peptidase M20 dimerisation" evidence="4">
    <location>
        <begin position="181"/>
        <end position="329"/>
    </location>
</feature>
<name>A0A6A9V0D2_9ACTN</name>
<dbReference type="PANTHER" id="PTHR43270">
    <property type="entry name" value="BETA-ALA-HIS DIPEPTIDASE"/>
    <property type="match status" value="1"/>
</dbReference>
<evidence type="ECO:0000259" key="4">
    <source>
        <dbReference type="Pfam" id="PF07687"/>
    </source>
</evidence>
<dbReference type="Proteomes" id="UP000435304">
    <property type="component" value="Unassembled WGS sequence"/>
</dbReference>
<dbReference type="EMBL" id="WPCU01000004">
    <property type="protein sequence ID" value="MVA75389.1"/>
    <property type="molecule type" value="Genomic_DNA"/>
</dbReference>
<organism evidence="5 6">
    <name type="scientific">Auraticoccus cholistanensis</name>
    <dbReference type="NCBI Taxonomy" id="2656650"/>
    <lineage>
        <taxon>Bacteria</taxon>
        <taxon>Bacillati</taxon>
        <taxon>Actinomycetota</taxon>
        <taxon>Actinomycetes</taxon>
        <taxon>Propionibacteriales</taxon>
        <taxon>Propionibacteriaceae</taxon>
        <taxon>Auraticoccus</taxon>
    </lineage>
</organism>
<dbReference type="Gene3D" id="3.30.70.360">
    <property type="match status" value="1"/>
</dbReference>
<dbReference type="GO" id="GO:0006508">
    <property type="term" value="P:proteolysis"/>
    <property type="evidence" value="ECO:0007669"/>
    <property type="project" value="UniProtKB-KW"/>
</dbReference>